<comment type="function">
    <text evidence="8">RNA helicase.</text>
</comment>
<feature type="domain" description="Helicase ATP-binding" evidence="10">
    <location>
        <begin position="129"/>
        <end position="315"/>
    </location>
</feature>
<dbReference type="Pfam" id="PF00270">
    <property type="entry name" value="DEAD"/>
    <property type="match status" value="1"/>
</dbReference>
<keyword evidence="5 8" id="KW-0694">RNA-binding</keyword>
<dbReference type="InterPro" id="IPR014014">
    <property type="entry name" value="RNA_helicase_DEAD_Q_motif"/>
</dbReference>
<feature type="domain" description="Helicase C-terminal" evidence="11">
    <location>
        <begin position="359"/>
        <end position="539"/>
    </location>
</feature>
<dbReference type="PANTHER" id="PTHR24031">
    <property type="entry name" value="RNA HELICASE"/>
    <property type="match status" value="1"/>
</dbReference>
<dbReference type="InterPro" id="IPR000629">
    <property type="entry name" value="RNA-helicase_DEAD-box_CS"/>
</dbReference>
<dbReference type="InterPro" id="IPR011545">
    <property type="entry name" value="DEAD/DEAH_box_helicase_dom"/>
</dbReference>
<feature type="region of interest" description="Disordered" evidence="9">
    <location>
        <begin position="626"/>
        <end position="686"/>
    </location>
</feature>
<evidence type="ECO:0000259" key="12">
    <source>
        <dbReference type="PROSITE" id="PS51195"/>
    </source>
</evidence>
<dbReference type="GO" id="GO:0016887">
    <property type="term" value="F:ATP hydrolysis activity"/>
    <property type="evidence" value="ECO:0007669"/>
    <property type="project" value="RHEA"/>
</dbReference>
<comment type="similarity">
    <text evidence="7">Belongs to the DEAD box helicase family.</text>
</comment>
<evidence type="ECO:0000256" key="5">
    <source>
        <dbReference type="ARBA" id="ARBA00022884"/>
    </source>
</evidence>
<dbReference type="SMART" id="SM00487">
    <property type="entry name" value="DEXDc"/>
    <property type="match status" value="1"/>
</dbReference>
<accession>A0A1D2A1M8</accession>
<dbReference type="EC" id="3.6.4.13" evidence="8"/>
<dbReference type="InterPro" id="IPR027417">
    <property type="entry name" value="P-loop_NTPase"/>
</dbReference>
<dbReference type="CDD" id="cd17949">
    <property type="entry name" value="DEADc_DDX31"/>
    <property type="match status" value="1"/>
</dbReference>
<dbReference type="GO" id="GO:0005524">
    <property type="term" value="F:ATP binding"/>
    <property type="evidence" value="ECO:0007669"/>
    <property type="project" value="UniProtKB-UniRule"/>
</dbReference>
<protein>
    <recommendedName>
        <fullName evidence="8">ATP-dependent RNA helicase</fullName>
        <ecNumber evidence="8">3.6.4.13</ecNumber>
    </recommendedName>
</protein>
<dbReference type="Pfam" id="PF00271">
    <property type="entry name" value="Helicase_C"/>
    <property type="match status" value="1"/>
</dbReference>
<feature type="short sequence motif" description="Q motif" evidence="6">
    <location>
        <begin position="98"/>
        <end position="126"/>
    </location>
</feature>
<evidence type="ECO:0000256" key="6">
    <source>
        <dbReference type="PROSITE-ProRule" id="PRU00552"/>
    </source>
</evidence>
<evidence type="ECO:0000256" key="3">
    <source>
        <dbReference type="ARBA" id="ARBA00022806"/>
    </source>
</evidence>
<evidence type="ECO:0000256" key="7">
    <source>
        <dbReference type="RuleBase" id="RU000492"/>
    </source>
</evidence>
<evidence type="ECO:0000313" key="13">
    <source>
        <dbReference type="EMBL" id="JAT73099.1"/>
    </source>
</evidence>
<dbReference type="InterPro" id="IPR025313">
    <property type="entry name" value="SPB4-like_CTE"/>
</dbReference>
<feature type="compositionally biased region" description="Acidic residues" evidence="9">
    <location>
        <begin position="18"/>
        <end position="30"/>
    </location>
</feature>
<comment type="catalytic activity">
    <reaction evidence="8">
        <text>ATP + H2O = ADP + phosphate + H(+)</text>
        <dbReference type="Rhea" id="RHEA:13065"/>
        <dbReference type="ChEBI" id="CHEBI:15377"/>
        <dbReference type="ChEBI" id="CHEBI:15378"/>
        <dbReference type="ChEBI" id="CHEBI:30616"/>
        <dbReference type="ChEBI" id="CHEBI:43474"/>
        <dbReference type="ChEBI" id="CHEBI:456216"/>
        <dbReference type="EC" id="3.6.4.13"/>
    </reaction>
</comment>
<dbReference type="PROSITE" id="PS51192">
    <property type="entry name" value="HELICASE_ATP_BIND_1"/>
    <property type="match status" value="1"/>
</dbReference>
<feature type="non-terminal residue" evidence="13">
    <location>
        <position position="1"/>
    </location>
</feature>
<evidence type="ECO:0000259" key="10">
    <source>
        <dbReference type="PROSITE" id="PS51192"/>
    </source>
</evidence>
<evidence type="ECO:0000256" key="1">
    <source>
        <dbReference type="ARBA" id="ARBA00022741"/>
    </source>
</evidence>
<feature type="compositionally biased region" description="Low complexity" evidence="9">
    <location>
        <begin position="1"/>
        <end position="15"/>
    </location>
</feature>
<dbReference type="GO" id="GO:0003724">
    <property type="term" value="F:RNA helicase activity"/>
    <property type="evidence" value="ECO:0007669"/>
    <property type="project" value="UniProtKB-EC"/>
</dbReference>
<dbReference type="SMART" id="SM00490">
    <property type="entry name" value="HELICc"/>
    <property type="match status" value="1"/>
</dbReference>
<dbReference type="EMBL" id="GDKF01005523">
    <property type="protein sequence ID" value="JAT73099.1"/>
    <property type="molecule type" value="Transcribed_RNA"/>
</dbReference>
<dbReference type="SUPFAM" id="SSF52540">
    <property type="entry name" value="P-loop containing nucleoside triphosphate hydrolases"/>
    <property type="match status" value="2"/>
</dbReference>
<dbReference type="CDD" id="cd18787">
    <property type="entry name" value="SF2_C_DEAD"/>
    <property type="match status" value="1"/>
</dbReference>
<evidence type="ECO:0000256" key="8">
    <source>
        <dbReference type="RuleBase" id="RU365068"/>
    </source>
</evidence>
<feature type="region of interest" description="Disordered" evidence="9">
    <location>
        <begin position="1"/>
        <end position="70"/>
    </location>
</feature>
<dbReference type="GO" id="GO:0003723">
    <property type="term" value="F:RNA binding"/>
    <property type="evidence" value="ECO:0007669"/>
    <property type="project" value="UniProtKB-UniRule"/>
</dbReference>
<dbReference type="Gene3D" id="3.40.50.300">
    <property type="entry name" value="P-loop containing nucleotide triphosphate hydrolases"/>
    <property type="match status" value="2"/>
</dbReference>
<gene>
    <name evidence="13" type="ORF">g.37239</name>
</gene>
<keyword evidence="3 7" id="KW-0347">Helicase</keyword>
<evidence type="ECO:0000256" key="4">
    <source>
        <dbReference type="ARBA" id="ARBA00022840"/>
    </source>
</evidence>
<keyword evidence="2 7" id="KW-0378">Hydrolase</keyword>
<dbReference type="InterPro" id="IPR001650">
    <property type="entry name" value="Helicase_C-like"/>
</dbReference>
<dbReference type="Pfam" id="PF13959">
    <property type="entry name" value="CTE_SPB4"/>
    <property type="match status" value="1"/>
</dbReference>
<organism evidence="13">
    <name type="scientific">Auxenochlorella protothecoides</name>
    <name type="common">Green microalga</name>
    <name type="synonym">Chlorella protothecoides</name>
    <dbReference type="NCBI Taxonomy" id="3075"/>
    <lineage>
        <taxon>Eukaryota</taxon>
        <taxon>Viridiplantae</taxon>
        <taxon>Chlorophyta</taxon>
        <taxon>core chlorophytes</taxon>
        <taxon>Trebouxiophyceae</taxon>
        <taxon>Chlorellales</taxon>
        <taxon>Chlorellaceae</taxon>
        <taxon>Auxenochlorella</taxon>
    </lineage>
</organism>
<dbReference type="SMART" id="SM01178">
    <property type="entry name" value="DUF4217"/>
    <property type="match status" value="1"/>
</dbReference>
<dbReference type="PROSITE" id="PS51194">
    <property type="entry name" value="HELICASE_CTER"/>
    <property type="match status" value="1"/>
</dbReference>
<proteinExistence type="inferred from homology"/>
<feature type="domain" description="DEAD-box RNA helicase Q" evidence="12">
    <location>
        <begin position="98"/>
        <end position="126"/>
    </location>
</feature>
<reference evidence="13" key="1">
    <citation type="submission" date="2015-08" db="EMBL/GenBank/DDBJ databases">
        <authorList>
            <person name="Babu N.S."/>
            <person name="Beckwith C.J."/>
            <person name="Beseler K.G."/>
            <person name="Brison A."/>
            <person name="Carone J.V."/>
            <person name="Caskin T.P."/>
            <person name="Diamond M."/>
            <person name="Durham M.E."/>
            <person name="Foxe J.M."/>
            <person name="Go M."/>
            <person name="Henderson B.A."/>
            <person name="Jones I.B."/>
            <person name="McGettigan J.A."/>
            <person name="Micheletti S.J."/>
            <person name="Nasrallah M.E."/>
            <person name="Ortiz D."/>
            <person name="Piller C.R."/>
            <person name="Privatt S.R."/>
            <person name="Schneider S.L."/>
            <person name="Sharp S."/>
            <person name="Smith T.C."/>
            <person name="Stanton J.D."/>
            <person name="Ullery H.E."/>
            <person name="Wilson R.J."/>
            <person name="Serrano M.G."/>
            <person name="Buck G."/>
            <person name="Lee V."/>
            <person name="Wang Y."/>
            <person name="Carvalho R."/>
            <person name="Voegtly L."/>
            <person name="Shi R."/>
            <person name="Duckworth R."/>
            <person name="Johnson A."/>
            <person name="Loviza R."/>
            <person name="Walstead R."/>
            <person name="Shah Z."/>
            <person name="Kiflezghi M."/>
            <person name="Wade K."/>
            <person name="Ball S.L."/>
            <person name="Bradley K.W."/>
            <person name="Asai D.J."/>
            <person name="Bowman C.A."/>
            <person name="Russell D.A."/>
            <person name="Pope W.H."/>
            <person name="Jacobs-Sera D."/>
            <person name="Hendrix R.W."/>
            <person name="Hatfull G.F."/>
        </authorList>
    </citation>
    <scope>NUCLEOTIDE SEQUENCE</scope>
</reference>
<keyword evidence="1 7" id="KW-0547">Nucleotide-binding</keyword>
<evidence type="ECO:0000259" key="11">
    <source>
        <dbReference type="PROSITE" id="PS51194"/>
    </source>
</evidence>
<evidence type="ECO:0000256" key="2">
    <source>
        <dbReference type="ARBA" id="ARBA00022801"/>
    </source>
</evidence>
<dbReference type="AlphaFoldDB" id="A0A1D2A1M8"/>
<evidence type="ECO:0000256" key="9">
    <source>
        <dbReference type="SAM" id="MobiDB-lite"/>
    </source>
</evidence>
<keyword evidence="4 7" id="KW-0067">ATP-binding</keyword>
<name>A0A1D2A1M8_AUXPR</name>
<comment type="domain">
    <text evidence="8">The Q motif is unique to and characteristic of the DEAD box family of RNA helicases and controls ATP binding and hydrolysis.</text>
</comment>
<dbReference type="PROSITE" id="PS00039">
    <property type="entry name" value="DEAD_ATP_HELICASE"/>
    <property type="match status" value="1"/>
</dbReference>
<dbReference type="PROSITE" id="PS51195">
    <property type="entry name" value="Q_MOTIF"/>
    <property type="match status" value="1"/>
</dbReference>
<feature type="compositionally biased region" description="Basic residues" evidence="9">
    <location>
        <begin position="47"/>
        <end position="56"/>
    </location>
</feature>
<sequence>AAAAAAAAATAPGAAGWSEDEGATSSDDELYTNLRAAAGVGAPGQSRRPKRPKVKQASREESAGAGLRPGELARAAVARTRPGRPCVGMGQADAEPADGFAGLGLAPELAQHLGSLGFAVPTPVQAACIPALLDGQDVLANAPTGSGKTLAYLAPIVSELARRAQRVTREQGTLALVVCPTRELALQVENVLGALLRRFFWLVGSSVHGGESRSREKARLRKGVHVLVATPGRLLDHLQNTEAFRVDALAWLVLDEADRLLDLGFGKKIAEILGLLDERRDGAQTLRRVTALFSATLHSGVERLAGLSLRKPMHIGLEDSTATGHSAVPGSPAEDAAAPLVPGAANGAAQVQQYVIPPQLRQFYVEVPCKLRFVALAAFLRARLAAPAARILVFLSTRDSVEFYHAVLHGAWQEAVGQLQSDDPLDALPVLKLHGDMDQASRTKAFAAFMRSPRGVLLCTDVAARGLDFPGVTATLQVDPPGDAGEYVHRVGRAARGGAAGEAVLFLQPGEAGYVGRLAERGVRLAALDATRLLDGALGLDRRAGKLARDERGLPLERHQGAYALQRRLMGVVAADAALTALAAAAFRSWVRAYAAHPAAVKDIFHVKRLHLGHVAHSFALTERPSLVASTKRKQERQHAVPRQQGHTGKARGGKDAGHAAKGSAPKHAGGPGPAQKRKQGGYTLE</sequence>
<dbReference type="InterPro" id="IPR014001">
    <property type="entry name" value="Helicase_ATP-bd"/>
</dbReference>